<sequence>MNELNKAYQAALYYLSRREYSAYELRQRLLQKEFAERVINEALLKLEQDNYLNPARFVESLIYNKMQRGYGPLRIQQELRQHQIDSELLLQSERWQNADWFELAREVRQRRFGLTAIHDLKQKAKQARFLYARGFSQDQIKYALSETID</sequence>
<dbReference type="PANTHER" id="PTHR33602">
    <property type="entry name" value="REGULATORY PROTEIN RECX FAMILY PROTEIN"/>
    <property type="match status" value="1"/>
</dbReference>
<dbReference type="PANTHER" id="PTHR33602:SF1">
    <property type="entry name" value="REGULATORY PROTEIN RECX FAMILY PROTEIN"/>
    <property type="match status" value="1"/>
</dbReference>
<dbReference type="InterPro" id="IPR053925">
    <property type="entry name" value="RecX_HTH_3rd"/>
</dbReference>
<dbReference type="GO" id="GO:0006282">
    <property type="term" value="P:regulation of DNA repair"/>
    <property type="evidence" value="ECO:0007669"/>
    <property type="project" value="UniProtKB-UniRule"/>
</dbReference>
<evidence type="ECO:0000256" key="5">
    <source>
        <dbReference type="HAMAP-Rule" id="MF_01114"/>
    </source>
</evidence>
<evidence type="ECO:0000256" key="4">
    <source>
        <dbReference type="ARBA" id="ARBA00022490"/>
    </source>
</evidence>
<dbReference type="InterPro" id="IPR036388">
    <property type="entry name" value="WH-like_DNA-bd_sf"/>
</dbReference>
<accession>A0A251X872</accession>
<dbReference type="RefSeq" id="WP_086487911.1">
    <property type="nucleotide sequence ID" value="NZ_MSLT01000012.1"/>
</dbReference>
<comment type="function">
    <text evidence="5">Modulates RecA activity.</text>
</comment>
<feature type="domain" description="RecX second three-helical" evidence="6">
    <location>
        <begin position="55"/>
        <end position="88"/>
    </location>
</feature>
<feature type="domain" description="RecX first three-helical" evidence="8">
    <location>
        <begin position="7"/>
        <end position="46"/>
    </location>
</feature>
<gene>
    <name evidence="5" type="primary">recX</name>
    <name evidence="9" type="ORF">TPSD3_07260</name>
</gene>
<dbReference type="InterPro" id="IPR053926">
    <property type="entry name" value="RecX_HTH_1st"/>
</dbReference>
<comment type="caution">
    <text evidence="9">The sequence shown here is derived from an EMBL/GenBank/DDBJ whole genome shotgun (WGS) entry which is preliminary data.</text>
</comment>
<comment type="similarity">
    <text evidence="2 5">Belongs to the RecX family.</text>
</comment>
<keyword evidence="4 5" id="KW-0963">Cytoplasm</keyword>
<evidence type="ECO:0000259" key="6">
    <source>
        <dbReference type="Pfam" id="PF02631"/>
    </source>
</evidence>
<dbReference type="EMBL" id="MSLT01000012">
    <property type="protein sequence ID" value="OUD14125.1"/>
    <property type="molecule type" value="Genomic_DNA"/>
</dbReference>
<protein>
    <recommendedName>
        <fullName evidence="3 5">Regulatory protein RecX</fullName>
    </recommendedName>
</protein>
<dbReference type="InterPro" id="IPR053924">
    <property type="entry name" value="RecX_HTH_2nd"/>
</dbReference>
<dbReference type="Gene3D" id="1.10.10.10">
    <property type="entry name" value="Winged helix-like DNA-binding domain superfamily/Winged helix DNA-binding domain"/>
    <property type="match status" value="3"/>
</dbReference>
<dbReference type="GO" id="GO:0005737">
    <property type="term" value="C:cytoplasm"/>
    <property type="evidence" value="ECO:0007669"/>
    <property type="project" value="UniProtKB-SubCell"/>
</dbReference>
<organism evidence="9 10">
    <name type="scientific">Thioflexithrix psekupsensis</name>
    <dbReference type="NCBI Taxonomy" id="1570016"/>
    <lineage>
        <taxon>Bacteria</taxon>
        <taxon>Pseudomonadati</taxon>
        <taxon>Pseudomonadota</taxon>
        <taxon>Gammaproteobacteria</taxon>
        <taxon>Thiotrichales</taxon>
        <taxon>Thioflexithrix</taxon>
    </lineage>
</organism>
<reference evidence="9 10" key="1">
    <citation type="submission" date="2016-12" db="EMBL/GenBank/DDBJ databases">
        <title>Thioflexothrix psekupsii D3 genome sequencing and assembly.</title>
        <authorList>
            <person name="Fomenkov A."/>
            <person name="Vincze T."/>
            <person name="Grabovich M."/>
            <person name="Anton B.P."/>
            <person name="Dubinina G."/>
            <person name="Orlova M."/>
            <person name="Belousova E."/>
            <person name="Roberts R.J."/>
        </authorList>
    </citation>
    <scope>NUCLEOTIDE SEQUENCE [LARGE SCALE GENOMIC DNA]</scope>
    <source>
        <strain evidence="9">D3</strain>
    </source>
</reference>
<dbReference type="InterPro" id="IPR003783">
    <property type="entry name" value="Regulatory_RecX"/>
</dbReference>
<name>A0A251X872_9GAMM</name>
<dbReference type="Proteomes" id="UP000194798">
    <property type="component" value="Unassembled WGS sequence"/>
</dbReference>
<evidence type="ECO:0000256" key="1">
    <source>
        <dbReference type="ARBA" id="ARBA00004496"/>
    </source>
</evidence>
<evidence type="ECO:0000313" key="9">
    <source>
        <dbReference type="EMBL" id="OUD14125.1"/>
    </source>
</evidence>
<evidence type="ECO:0000259" key="7">
    <source>
        <dbReference type="Pfam" id="PF21981"/>
    </source>
</evidence>
<dbReference type="Pfam" id="PF02631">
    <property type="entry name" value="RecX_HTH2"/>
    <property type="match status" value="1"/>
</dbReference>
<dbReference type="HAMAP" id="MF_01114">
    <property type="entry name" value="RecX"/>
    <property type="match status" value="1"/>
</dbReference>
<keyword evidence="10" id="KW-1185">Reference proteome</keyword>
<comment type="subcellular location">
    <subcellularLocation>
        <location evidence="1 5">Cytoplasm</location>
    </subcellularLocation>
</comment>
<dbReference type="Pfam" id="PF21982">
    <property type="entry name" value="RecX_HTH1"/>
    <property type="match status" value="1"/>
</dbReference>
<dbReference type="Pfam" id="PF21981">
    <property type="entry name" value="RecX_HTH3"/>
    <property type="match status" value="1"/>
</dbReference>
<proteinExistence type="inferred from homology"/>
<feature type="domain" description="RecX third three-helical" evidence="7">
    <location>
        <begin position="99"/>
        <end position="144"/>
    </location>
</feature>
<dbReference type="OrthoDB" id="7066780at2"/>
<evidence type="ECO:0000313" key="10">
    <source>
        <dbReference type="Proteomes" id="UP000194798"/>
    </source>
</evidence>
<evidence type="ECO:0000259" key="8">
    <source>
        <dbReference type="Pfam" id="PF21982"/>
    </source>
</evidence>
<evidence type="ECO:0000256" key="3">
    <source>
        <dbReference type="ARBA" id="ARBA00018111"/>
    </source>
</evidence>
<evidence type="ECO:0000256" key="2">
    <source>
        <dbReference type="ARBA" id="ARBA00009695"/>
    </source>
</evidence>
<dbReference type="AlphaFoldDB" id="A0A251X872"/>